<dbReference type="GO" id="GO:0005886">
    <property type="term" value="C:plasma membrane"/>
    <property type="evidence" value="ECO:0007669"/>
    <property type="project" value="TreeGrafter"/>
</dbReference>
<dbReference type="SUPFAM" id="SSF53335">
    <property type="entry name" value="S-adenosyl-L-methionine-dependent methyltransferases"/>
    <property type="match status" value="1"/>
</dbReference>
<evidence type="ECO:0000313" key="3">
    <source>
        <dbReference type="Proteomes" id="UP000231553"/>
    </source>
</evidence>
<gene>
    <name evidence="2" type="ORF">CVM52_25970</name>
</gene>
<dbReference type="InterPro" id="IPR053202">
    <property type="entry name" value="EGF_Rcpt_Signaling_Reg"/>
</dbReference>
<protein>
    <recommendedName>
        <fullName evidence="1">Methyltransferase FkbM domain-containing protein</fullName>
    </recommendedName>
</protein>
<dbReference type="GO" id="GO:0016197">
    <property type="term" value="P:endosomal transport"/>
    <property type="evidence" value="ECO:0007669"/>
    <property type="project" value="TreeGrafter"/>
</dbReference>
<comment type="caution">
    <text evidence="2">The sequence shown here is derived from an EMBL/GenBank/DDBJ whole genome shotgun (WGS) entry which is preliminary data.</text>
</comment>
<dbReference type="InterPro" id="IPR006342">
    <property type="entry name" value="FkbM_mtfrase"/>
</dbReference>
<dbReference type="InterPro" id="IPR029063">
    <property type="entry name" value="SAM-dependent_MTases_sf"/>
</dbReference>
<feature type="domain" description="Methyltransferase FkbM" evidence="1">
    <location>
        <begin position="121"/>
        <end position="282"/>
    </location>
</feature>
<dbReference type="OrthoDB" id="938855at2"/>
<organism evidence="2 3">
    <name type="scientific">Pseudooceanicola lipolyticus</name>
    <dbReference type="NCBI Taxonomy" id="2029104"/>
    <lineage>
        <taxon>Bacteria</taxon>
        <taxon>Pseudomonadati</taxon>
        <taxon>Pseudomonadota</taxon>
        <taxon>Alphaproteobacteria</taxon>
        <taxon>Rhodobacterales</taxon>
        <taxon>Paracoccaceae</taxon>
        <taxon>Pseudooceanicola</taxon>
    </lineage>
</organism>
<dbReference type="AlphaFoldDB" id="A0A2M8IT65"/>
<dbReference type="PANTHER" id="PTHR34009:SF2">
    <property type="entry name" value="PROTEIN STAR"/>
    <property type="match status" value="1"/>
</dbReference>
<dbReference type="GO" id="GO:0005737">
    <property type="term" value="C:cytoplasm"/>
    <property type="evidence" value="ECO:0007669"/>
    <property type="project" value="GOC"/>
</dbReference>
<dbReference type="Pfam" id="PF05050">
    <property type="entry name" value="Methyltransf_21"/>
    <property type="match status" value="1"/>
</dbReference>
<reference evidence="2 3" key="1">
    <citation type="journal article" date="2018" name="Int. J. Syst. Evol. Microbiol.">
        <title>Pseudooceanicola lipolyticus sp. nov., a marine alphaproteobacterium, reclassification of Oceanicola flagellatus as Pseudooceanicola flagellatus comb. nov. and emended description of the genus Pseudooceanicola.</title>
        <authorList>
            <person name="Huang M.-M."/>
            <person name="Guo L.-L."/>
            <person name="Wu Y.-H."/>
            <person name="Lai Q.-L."/>
            <person name="Shao Z.-Z."/>
            <person name="Wang C.-S."/>
            <person name="Wu M."/>
            <person name="Xu X.-W."/>
        </authorList>
    </citation>
    <scope>NUCLEOTIDE SEQUENCE [LARGE SCALE GENOMIC DNA]</scope>
    <source>
        <strain evidence="2 3">157</strain>
    </source>
</reference>
<dbReference type="Gene3D" id="3.40.50.150">
    <property type="entry name" value="Vaccinia Virus protein VP39"/>
    <property type="match status" value="1"/>
</dbReference>
<sequence>GHFEAALQIASPDRDSALLAEAREIREKAQLGLLPEAARLMSGTLERMRAERQVSPPEAAMFQTQLELLNHMLSLAQRRGQLSPRQAGQAGLEQRAASQLGQDLWVLEQTGHKTGGFFVEFGATDGVLLSNTLLLETEFGWSGICAEPNPEFFEKLVKNRSCTVAPDCIAGATGREVEFLLADEYGGIADYAAADMNAARRAGYRDSGRTIRLTTISLDAFLKKYDAPRRIDYLSVDTEGSEYEILAAFPFEEWDIRLLTVEHNYTPMREDIRALLEGHGYVRTEKQFDDWYAKPPE</sequence>
<keyword evidence="3" id="KW-1185">Reference proteome</keyword>
<accession>A0A2M8IT65</accession>
<dbReference type="GO" id="GO:0006888">
    <property type="term" value="P:endoplasmic reticulum to Golgi vesicle-mediated transport"/>
    <property type="evidence" value="ECO:0007669"/>
    <property type="project" value="TreeGrafter"/>
</dbReference>
<name>A0A2M8IT65_9RHOB</name>
<dbReference type="RefSeq" id="WP_100165081.1">
    <property type="nucleotide sequence ID" value="NZ_PGTB01000369.1"/>
</dbReference>
<dbReference type="PANTHER" id="PTHR34009">
    <property type="entry name" value="PROTEIN STAR"/>
    <property type="match status" value="1"/>
</dbReference>
<proteinExistence type="predicted"/>
<dbReference type="Proteomes" id="UP000231553">
    <property type="component" value="Unassembled WGS sequence"/>
</dbReference>
<evidence type="ECO:0000259" key="1">
    <source>
        <dbReference type="Pfam" id="PF05050"/>
    </source>
</evidence>
<feature type="non-terminal residue" evidence="2">
    <location>
        <position position="1"/>
    </location>
</feature>
<evidence type="ECO:0000313" key="2">
    <source>
        <dbReference type="EMBL" id="PJE31689.1"/>
    </source>
</evidence>
<dbReference type="EMBL" id="PGTB01000369">
    <property type="protein sequence ID" value="PJE31689.1"/>
    <property type="molecule type" value="Genomic_DNA"/>
</dbReference>